<accession>A0ABQ8GIE4</accession>
<sequence>MSGNECYSNECGNLAGYTWSNVAVTLTSADKSFGENLVLTKATYSGFITSDDGITWTGDVKIAADHFPTSS</sequence>
<reference evidence="1 2" key="1">
    <citation type="journal article" date="2021" name="Nat. Commun.">
        <title>Genetic determinants of endophytism in the Arabidopsis root mycobiome.</title>
        <authorList>
            <person name="Mesny F."/>
            <person name="Miyauchi S."/>
            <person name="Thiergart T."/>
            <person name="Pickel B."/>
            <person name="Atanasova L."/>
            <person name="Karlsson M."/>
            <person name="Huettel B."/>
            <person name="Barry K.W."/>
            <person name="Haridas S."/>
            <person name="Chen C."/>
            <person name="Bauer D."/>
            <person name="Andreopoulos W."/>
            <person name="Pangilinan J."/>
            <person name="LaButti K."/>
            <person name="Riley R."/>
            <person name="Lipzen A."/>
            <person name="Clum A."/>
            <person name="Drula E."/>
            <person name="Henrissat B."/>
            <person name="Kohler A."/>
            <person name="Grigoriev I.V."/>
            <person name="Martin F.M."/>
            <person name="Hacquard S."/>
        </authorList>
    </citation>
    <scope>NUCLEOTIDE SEQUENCE [LARGE SCALE GENOMIC DNA]</scope>
    <source>
        <strain evidence="1 2">MPI-SDFR-AT-0080</strain>
    </source>
</reference>
<organism evidence="1 2">
    <name type="scientific">Macrophomina phaseolina</name>
    <dbReference type="NCBI Taxonomy" id="35725"/>
    <lineage>
        <taxon>Eukaryota</taxon>
        <taxon>Fungi</taxon>
        <taxon>Dikarya</taxon>
        <taxon>Ascomycota</taxon>
        <taxon>Pezizomycotina</taxon>
        <taxon>Dothideomycetes</taxon>
        <taxon>Dothideomycetes incertae sedis</taxon>
        <taxon>Botryosphaeriales</taxon>
        <taxon>Botryosphaeriaceae</taxon>
        <taxon>Macrophomina</taxon>
    </lineage>
</organism>
<evidence type="ECO:0000313" key="2">
    <source>
        <dbReference type="Proteomes" id="UP000774617"/>
    </source>
</evidence>
<gene>
    <name evidence="1" type="ORF">B0J12DRAFT_784435</name>
</gene>
<protein>
    <submittedName>
        <fullName evidence="1">Uncharacterized protein</fullName>
    </submittedName>
</protein>
<comment type="caution">
    <text evidence="1">The sequence shown here is derived from an EMBL/GenBank/DDBJ whole genome shotgun (WGS) entry which is preliminary data.</text>
</comment>
<name>A0ABQ8GIE4_9PEZI</name>
<dbReference type="Proteomes" id="UP000774617">
    <property type="component" value="Unassembled WGS sequence"/>
</dbReference>
<evidence type="ECO:0000313" key="1">
    <source>
        <dbReference type="EMBL" id="KAH7054403.1"/>
    </source>
</evidence>
<dbReference type="EMBL" id="JAGTJR010000009">
    <property type="protein sequence ID" value="KAH7054403.1"/>
    <property type="molecule type" value="Genomic_DNA"/>
</dbReference>
<proteinExistence type="predicted"/>
<keyword evidence="2" id="KW-1185">Reference proteome</keyword>